<reference evidence="1" key="1">
    <citation type="submission" date="2021-06" db="EMBL/GenBank/DDBJ databases">
        <authorList>
            <person name="Kallberg Y."/>
            <person name="Tangrot J."/>
            <person name="Rosling A."/>
        </authorList>
    </citation>
    <scope>NUCLEOTIDE SEQUENCE</scope>
    <source>
        <strain evidence="1">MA461A</strain>
    </source>
</reference>
<organism evidence="1 2">
    <name type="scientific">Racocetra persica</name>
    <dbReference type="NCBI Taxonomy" id="160502"/>
    <lineage>
        <taxon>Eukaryota</taxon>
        <taxon>Fungi</taxon>
        <taxon>Fungi incertae sedis</taxon>
        <taxon>Mucoromycota</taxon>
        <taxon>Glomeromycotina</taxon>
        <taxon>Glomeromycetes</taxon>
        <taxon>Diversisporales</taxon>
        <taxon>Gigasporaceae</taxon>
        <taxon>Racocetra</taxon>
    </lineage>
</organism>
<keyword evidence="2" id="KW-1185">Reference proteome</keyword>
<sequence length="147" mass="16360">MSKHKMSKQRISKQETESKQETDCDMGAIVKFIPDYNLDELFGIIIFSEVSLKGDQQKQTKIEGAFTTPVGLDGLKTEHGKYIYTVKLFNGDEMVYDLTEPIFSGSKIVNLTICGKNSIIGKTVVIKKDEEEIATANIAGITKFTVD</sequence>
<evidence type="ECO:0000313" key="2">
    <source>
        <dbReference type="Proteomes" id="UP000789920"/>
    </source>
</evidence>
<feature type="non-terminal residue" evidence="1">
    <location>
        <position position="147"/>
    </location>
</feature>
<evidence type="ECO:0000313" key="1">
    <source>
        <dbReference type="EMBL" id="CAG8815889.1"/>
    </source>
</evidence>
<accession>A0ACA9RXJ8</accession>
<dbReference type="Proteomes" id="UP000789920">
    <property type="component" value="Unassembled WGS sequence"/>
</dbReference>
<protein>
    <submittedName>
        <fullName evidence="1">8761_t:CDS:1</fullName>
    </submittedName>
</protein>
<dbReference type="EMBL" id="CAJVQC010077862">
    <property type="protein sequence ID" value="CAG8815889.1"/>
    <property type="molecule type" value="Genomic_DNA"/>
</dbReference>
<gene>
    <name evidence="1" type="ORF">RPERSI_LOCUS24331</name>
</gene>
<comment type="caution">
    <text evidence="1">The sequence shown here is derived from an EMBL/GenBank/DDBJ whole genome shotgun (WGS) entry which is preliminary data.</text>
</comment>
<proteinExistence type="predicted"/>
<name>A0ACA9RXJ8_9GLOM</name>